<feature type="region of interest" description="Disordered" evidence="1">
    <location>
        <begin position="142"/>
        <end position="175"/>
    </location>
</feature>
<dbReference type="AlphaFoldDB" id="A0A803Q5W7"/>
<reference evidence="2" key="2">
    <citation type="submission" date="2021-03" db="UniProtKB">
        <authorList>
            <consortium name="EnsemblPlants"/>
        </authorList>
    </citation>
    <scope>IDENTIFICATION</scope>
</reference>
<proteinExistence type="predicted"/>
<protein>
    <submittedName>
        <fullName evidence="2">Uncharacterized protein</fullName>
    </submittedName>
</protein>
<dbReference type="Proteomes" id="UP000596661">
    <property type="component" value="Chromosome 7"/>
</dbReference>
<evidence type="ECO:0000313" key="2">
    <source>
        <dbReference type="EnsemblPlants" id="cds.evm.model.07.656"/>
    </source>
</evidence>
<accession>A0A803Q5W7</accession>
<dbReference type="EnsemblPlants" id="evm.model.07.656">
    <property type="protein sequence ID" value="cds.evm.model.07.656"/>
    <property type="gene ID" value="evm.TU.07.656"/>
</dbReference>
<dbReference type="Gramene" id="evm.model.07.656">
    <property type="protein sequence ID" value="cds.evm.model.07.656"/>
    <property type="gene ID" value="evm.TU.07.656"/>
</dbReference>
<reference evidence="2" key="1">
    <citation type="submission" date="2018-11" db="EMBL/GenBank/DDBJ databases">
        <authorList>
            <person name="Grassa J C."/>
        </authorList>
    </citation>
    <scope>NUCLEOTIDE SEQUENCE [LARGE SCALE GENOMIC DNA]</scope>
</reference>
<keyword evidence="3" id="KW-1185">Reference proteome</keyword>
<evidence type="ECO:0000313" key="3">
    <source>
        <dbReference type="Proteomes" id="UP000596661"/>
    </source>
</evidence>
<organism evidence="2 3">
    <name type="scientific">Cannabis sativa</name>
    <name type="common">Hemp</name>
    <name type="synonym">Marijuana</name>
    <dbReference type="NCBI Taxonomy" id="3483"/>
    <lineage>
        <taxon>Eukaryota</taxon>
        <taxon>Viridiplantae</taxon>
        <taxon>Streptophyta</taxon>
        <taxon>Embryophyta</taxon>
        <taxon>Tracheophyta</taxon>
        <taxon>Spermatophyta</taxon>
        <taxon>Magnoliopsida</taxon>
        <taxon>eudicotyledons</taxon>
        <taxon>Gunneridae</taxon>
        <taxon>Pentapetalae</taxon>
        <taxon>rosids</taxon>
        <taxon>fabids</taxon>
        <taxon>Rosales</taxon>
        <taxon>Cannabaceae</taxon>
        <taxon>Cannabis</taxon>
    </lineage>
</organism>
<sequence length="175" mass="19264">MGRVSIVKEAAQQFNNRNPEVGEAEVPVAHQRVEIPYNNSKVEKAVLARRMTYKTCTIFFDSPLGSYDIDRNLLNRLGEPSVIGVDHALIQEASPGGGHAPDMDDDVPLSWIARDSEKRERALLQCLAFRGTIRNTTLRIRPRGQSFAGPTRLLPTSRGKGKAAVEDYDESSSGG</sequence>
<name>A0A803Q5W7_CANSA</name>
<dbReference type="EMBL" id="UZAU01000640">
    <property type="status" value="NOT_ANNOTATED_CDS"/>
    <property type="molecule type" value="Genomic_DNA"/>
</dbReference>
<evidence type="ECO:0000256" key="1">
    <source>
        <dbReference type="SAM" id="MobiDB-lite"/>
    </source>
</evidence>
<feature type="compositionally biased region" description="Acidic residues" evidence="1">
    <location>
        <begin position="166"/>
        <end position="175"/>
    </location>
</feature>